<dbReference type="GO" id="GO:0045454">
    <property type="term" value="P:cell redox homeostasis"/>
    <property type="evidence" value="ECO:0007669"/>
    <property type="project" value="InterPro"/>
</dbReference>
<feature type="transmembrane region" description="Helical" evidence="17">
    <location>
        <begin position="161"/>
        <end position="181"/>
    </location>
</feature>
<dbReference type="SUPFAM" id="SSF90123">
    <property type="entry name" value="ABC transporter transmembrane region"/>
    <property type="match status" value="1"/>
</dbReference>
<comment type="caution">
    <text evidence="20">The sequence shown here is derived from an EMBL/GenBank/DDBJ whole genome shotgun (WGS) entry which is preliminary data.</text>
</comment>
<dbReference type="EMBL" id="JFGV01000041">
    <property type="protein sequence ID" value="EYU14693.1"/>
    <property type="molecule type" value="Genomic_DNA"/>
</dbReference>
<dbReference type="InterPro" id="IPR003593">
    <property type="entry name" value="AAA+_ATPase"/>
</dbReference>
<dbReference type="InterPro" id="IPR003439">
    <property type="entry name" value="ABC_transporter-like_ATP-bd"/>
</dbReference>
<evidence type="ECO:0000259" key="18">
    <source>
        <dbReference type="PROSITE" id="PS50893"/>
    </source>
</evidence>
<dbReference type="PROSITE" id="PS50929">
    <property type="entry name" value="ABC_TM1F"/>
    <property type="match status" value="1"/>
</dbReference>
<dbReference type="InterPro" id="IPR027417">
    <property type="entry name" value="P-loop_NTPase"/>
</dbReference>
<evidence type="ECO:0000256" key="15">
    <source>
        <dbReference type="ARBA" id="ARBA00063833"/>
    </source>
</evidence>
<dbReference type="PROSITE" id="PS00211">
    <property type="entry name" value="ABC_TRANSPORTER_1"/>
    <property type="match status" value="1"/>
</dbReference>
<comment type="catalytic activity">
    <reaction evidence="12">
        <text>glutathione(in) + ATP + H2O = glutathione(out) + ADP + phosphate + H(+)</text>
        <dbReference type="Rhea" id="RHEA:29787"/>
        <dbReference type="ChEBI" id="CHEBI:15377"/>
        <dbReference type="ChEBI" id="CHEBI:15378"/>
        <dbReference type="ChEBI" id="CHEBI:30616"/>
        <dbReference type="ChEBI" id="CHEBI:43474"/>
        <dbReference type="ChEBI" id="CHEBI:57925"/>
        <dbReference type="ChEBI" id="CHEBI:456216"/>
    </reaction>
    <physiologicalReaction direction="left-to-right" evidence="12">
        <dbReference type="Rhea" id="RHEA:29788"/>
    </physiologicalReaction>
</comment>
<dbReference type="PANTHER" id="PTHR43394">
    <property type="entry name" value="ATP-DEPENDENT PERMEASE MDL1, MITOCHONDRIAL"/>
    <property type="match status" value="1"/>
</dbReference>
<dbReference type="InterPro" id="IPR011527">
    <property type="entry name" value="ABC1_TM_dom"/>
</dbReference>
<proteinExistence type="inferred from homology"/>
<evidence type="ECO:0000256" key="3">
    <source>
        <dbReference type="ARBA" id="ARBA00022475"/>
    </source>
</evidence>
<gene>
    <name evidence="20" type="ORF">BA1DRAFT_02807</name>
</gene>
<evidence type="ECO:0000256" key="14">
    <source>
        <dbReference type="ARBA" id="ARBA00061534"/>
    </source>
</evidence>
<accession>A0A022PID7</accession>
<protein>
    <recommendedName>
        <fullName evidence="16">Glutathione/L-cysteine transport system ATP-binding/permease protein CydC</fullName>
    </recommendedName>
</protein>
<keyword evidence="4" id="KW-0997">Cell inner membrane</keyword>
<evidence type="ECO:0000256" key="10">
    <source>
        <dbReference type="ARBA" id="ARBA00022989"/>
    </source>
</evidence>
<name>A0A022PID7_9GAMM</name>
<dbReference type="FunFam" id="3.40.50.300:FF:001297">
    <property type="entry name" value="Cysteine/glutathione ABC transporter ATP-binding protein/permease CydC"/>
    <property type="match status" value="1"/>
</dbReference>
<evidence type="ECO:0000313" key="20">
    <source>
        <dbReference type="EMBL" id="EYU14693.1"/>
    </source>
</evidence>
<feature type="transmembrane region" description="Helical" evidence="17">
    <location>
        <begin position="242"/>
        <end position="265"/>
    </location>
</feature>
<keyword evidence="5 17" id="KW-0812">Transmembrane</keyword>
<dbReference type="CDD" id="cd03247">
    <property type="entry name" value="ABCC_cytochrome_bd"/>
    <property type="match status" value="1"/>
</dbReference>
<keyword evidence="2" id="KW-0813">Transport</keyword>
<dbReference type="FunFam" id="1.20.1560.10:FF:000060">
    <property type="entry name" value="Cysteine/glutathione ABC transporter ATP-binding protein/permease CydC"/>
    <property type="match status" value="1"/>
</dbReference>
<comment type="subunit">
    <text evidence="15">Forms a heterodimer with CydD.</text>
</comment>
<dbReference type="GO" id="GO:0005886">
    <property type="term" value="C:plasma membrane"/>
    <property type="evidence" value="ECO:0007669"/>
    <property type="project" value="UniProtKB-SubCell"/>
</dbReference>
<evidence type="ECO:0000313" key="21">
    <source>
        <dbReference type="Proteomes" id="UP000023464"/>
    </source>
</evidence>
<evidence type="ECO:0000256" key="9">
    <source>
        <dbReference type="ARBA" id="ARBA00022970"/>
    </source>
</evidence>
<dbReference type="AlphaFoldDB" id="A0A022PID7"/>
<keyword evidence="7 20" id="KW-0067">ATP-binding</keyword>
<keyword evidence="8" id="KW-1278">Translocase</keyword>
<dbReference type="Gene3D" id="1.20.1560.10">
    <property type="entry name" value="ABC transporter type 1, transmembrane domain"/>
    <property type="match status" value="1"/>
</dbReference>
<feature type="transmembrane region" description="Helical" evidence="17">
    <location>
        <begin position="132"/>
        <end position="155"/>
    </location>
</feature>
<dbReference type="Pfam" id="PF00664">
    <property type="entry name" value="ABC_membrane"/>
    <property type="match status" value="1"/>
</dbReference>
<evidence type="ECO:0000256" key="17">
    <source>
        <dbReference type="SAM" id="Phobius"/>
    </source>
</evidence>
<reference evidence="20 21" key="1">
    <citation type="submission" date="2014-03" db="EMBL/GenBank/DDBJ databases">
        <title>Draft Genome of Photorhabdus luminescens BA1, an Egyptian Isolate.</title>
        <authorList>
            <person name="Ghazal S."/>
            <person name="Hurst S.G.IV."/>
            <person name="Morris K."/>
            <person name="Thomas K."/>
            <person name="Tisa L.S."/>
        </authorList>
    </citation>
    <scope>NUCLEOTIDE SEQUENCE [LARGE SCALE GENOMIC DNA]</scope>
    <source>
        <strain evidence="20 21">BA1</strain>
    </source>
</reference>
<keyword evidence="9" id="KW-0029">Amino-acid transport</keyword>
<feature type="domain" description="ABC transmembrane type-1" evidence="19">
    <location>
        <begin position="20"/>
        <end position="305"/>
    </location>
</feature>
<evidence type="ECO:0000256" key="8">
    <source>
        <dbReference type="ARBA" id="ARBA00022967"/>
    </source>
</evidence>
<dbReference type="InterPro" id="IPR014223">
    <property type="entry name" value="ABC_CydC/D"/>
</dbReference>
<dbReference type="SMART" id="SM00382">
    <property type="entry name" value="AAA"/>
    <property type="match status" value="1"/>
</dbReference>
<dbReference type="GO" id="GO:0006865">
    <property type="term" value="P:amino acid transport"/>
    <property type="evidence" value="ECO:0007669"/>
    <property type="project" value="UniProtKB-KW"/>
</dbReference>
<dbReference type="GO" id="GO:0016887">
    <property type="term" value="F:ATP hydrolysis activity"/>
    <property type="evidence" value="ECO:0007669"/>
    <property type="project" value="InterPro"/>
</dbReference>
<dbReference type="PROSITE" id="PS50893">
    <property type="entry name" value="ABC_TRANSPORTER_2"/>
    <property type="match status" value="1"/>
</dbReference>
<dbReference type="CDD" id="cd18585">
    <property type="entry name" value="ABC_6TM_CydC"/>
    <property type="match status" value="1"/>
</dbReference>
<evidence type="ECO:0000256" key="1">
    <source>
        <dbReference type="ARBA" id="ARBA00004429"/>
    </source>
</evidence>
<comment type="similarity">
    <text evidence="14">Belongs to the ABC transporter superfamily. Cysteine exporter (TC 3.A.1.129.1) family.</text>
</comment>
<evidence type="ECO:0000259" key="19">
    <source>
        <dbReference type="PROSITE" id="PS50929"/>
    </source>
</evidence>
<keyword evidence="3" id="KW-1003">Cell membrane</keyword>
<organism evidence="20 21">
    <name type="scientific">Photorhabdus aegyptia</name>
    <dbReference type="NCBI Taxonomy" id="2805098"/>
    <lineage>
        <taxon>Bacteria</taxon>
        <taxon>Pseudomonadati</taxon>
        <taxon>Pseudomonadota</taxon>
        <taxon>Gammaproteobacteria</taxon>
        <taxon>Enterobacterales</taxon>
        <taxon>Morganellaceae</taxon>
        <taxon>Photorhabdus</taxon>
    </lineage>
</organism>
<dbReference type="GO" id="GO:0005524">
    <property type="term" value="F:ATP binding"/>
    <property type="evidence" value="ECO:0007669"/>
    <property type="project" value="UniProtKB-KW"/>
</dbReference>
<feature type="transmembrane region" description="Helical" evidence="17">
    <location>
        <begin position="15"/>
        <end position="35"/>
    </location>
</feature>
<dbReference type="GO" id="GO:0015421">
    <property type="term" value="F:ABC-type oligopeptide transporter activity"/>
    <property type="evidence" value="ECO:0007669"/>
    <property type="project" value="TreeGrafter"/>
</dbReference>
<dbReference type="InterPro" id="IPR036640">
    <property type="entry name" value="ABC1_TM_sf"/>
</dbReference>
<dbReference type="Proteomes" id="UP000023464">
    <property type="component" value="Unassembled WGS sequence"/>
</dbReference>
<evidence type="ECO:0000256" key="13">
    <source>
        <dbReference type="ARBA" id="ARBA00051241"/>
    </source>
</evidence>
<comment type="catalytic activity">
    <reaction evidence="13">
        <text>L-cysteine(in) + ATP + H2O = L-cysteine(out) + ADP + phosphate + H(+)</text>
        <dbReference type="Rhea" id="RHEA:29783"/>
        <dbReference type="ChEBI" id="CHEBI:15377"/>
        <dbReference type="ChEBI" id="CHEBI:15378"/>
        <dbReference type="ChEBI" id="CHEBI:30616"/>
        <dbReference type="ChEBI" id="CHEBI:35235"/>
        <dbReference type="ChEBI" id="CHEBI:43474"/>
        <dbReference type="ChEBI" id="CHEBI:456216"/>
    </reaction>
    <physiologicalReaction direction="left-to-right" evidence="13">
        <dbReference type="Rhea" id="RHEA:29784"/>
    </physiologicalReaction>
</comment>
<keyword evidence="10 17" id="KW-1133">Transmembrane helix</keyword>
<dbReference type="Pfam" id="PF00005">
    <property type="entry name" value="ABC_tran"/>
    <property type="match status" value="1"/>
</dbReference>
<dbReference type="PANTHER" id="PTHR43394:SF1">
    <property type="entry name" value="ATP-BINDING CASSETTE SUB-FAMILY B MEMBER 10, MITOCHONDRIAL"/>
    <property type="match status" value="1"/>
</dbReference>
<evidence type="ECO:0000256" key="16">
    <source>
        <dbReference type="ARBA" id="ARBA00071411"/>
    </source>
</evidence>
<feature type="transmembrane region" description="Helical" evidence="17">
    <location>
        <begin position="41"/>
        <end position="60"/>
    </location>
</feature>
<keyword evidence="11 17" id="KW-0472">Membrane</keyword>
<comment type="subcellular location">
    <subcellularLocation>
        <location evidence="1">Cell inner membrane</location>
        <topology evidence="1">Multi-pass membrane protein</topology>
    </subcellularLocation>
</comment>
<keyword evidence="21" id="KW-1185">Reference proteome</keyword>
<evidence type="ECO:0000256" key="12">
    <source>
        <dbReference type="ARBA" id="ARBA00050301"/>
    </source>
</evidence>
<dbReference type="GO" id="GO:0034775">
    <property type="term" value="P:glutathione transmembrane transport"/>
    <property type="evidence" value="ECO:0007669"/>
    <property type="project" value="InterPro"/>
</dbReference>
<dbReference type="NCBIfam" id="TIGR02868">
    <property type="entry name" value="CydC"/>
    <property type="match status" value="1"/>
</dbReference>
<evidence type="ECO:0000256" key="5">
    <source>
        <dbReference type="ARBA" id="ARBA00022692"/>
    </source>
</evidence>
<dbReference type="PATRIC" id="fig|1393736.3.peg.2870"/>
<dbReference type="InterPro" id="IPR039421">
    <property type="entry name" value="Type_1_exporter"/>
</dbReference>
<evidence type="ECO:0000256" key="4">
    <source>
        <dbReference type="ARBA" id="ARBA00022519"/>
    </source>
</evidence>
<feature type="transmembrane region" description="Helical" evidence="17">
    <location>
        <begin position="277"/>
        <end position="300"/>
    </location>
</feature>
<evidence type="ECO:0000256" key="6">
    <source>
        <dbReference type="ARBA" id="ARBA00022741"/>
    </source>
</evidence>
<dbReference type="NCBIfam" id="NF008364">
    <property type="entry name" value="PRK11160.1"/>
    <property type="match status" value="1"/>
</dbReference>
<dbReference type="Gene3D" id="3.40.50.300">
    <property type="entry name" value="P-loop containing nucleotide triphosphate hydrolases"/>
    <property type="match status" value="1"/>
</dbReference>
<dbReference type="RefSeq" id="WP_036780076.1">
    <property type="nucleotide sequence ID" value="NZ_CAWLTM010000074.1"/>
</dbReference>
<keyword evidence="6" id="KW-0547">Nucleotide-binding</keyword>
<evidence type="ECO:0000256" key="7">
    <source>
        <dbReference type="ARBA" id="ARBA00022840"/>
    </source>
</evidence>
<evidence type="ECO:0000256" key="11">
    <source>
        <dbReference type="ARBA" id="ARBA00023136"/>
    </source>
</evidence>
<evidence type="ECO:0000256" key="2">
    <source>
        <dbReference type="ARBA" id="ARBA00022448"/>
    </source>
</evidence>
<sequence length="582" mass="64106">MRVLLPFLALYRRHWFLISLGMVLAVVTLLASISLLTLSGWFLAGAALAGFAGYTFNYMLPAAGVRGSAILRTAGRYAERLVSHDATFRVLAHLRVFAFQKILPLSPGGMARFRQGELLNRLVADVETLDHLYLRVISPILSAFIVIIVITFGLGFLDLTLAYTLGGIMLTLLILLPLVFYNAGKSVGRDLTILRGQYRTQLTAALQGQAELMVFGAVGRFRKSMADIESHWLRRQQQQANLTGLSQAIMIFATGMTVTLILWLAANGVGGNSQPGALIALFVFCSLAAFESLGPVTVAFQHLGQVITSATHVSQLMQQEPEITFPASGPESSAQASIDIKNISFTYPDQPIAVLKNISLCLKAGEHIALLGKTGCGKSTLLQLLTRAWDVDSGTICLNQHPITAYDESTLRSMISVVPQRVHVFSHTLRQNLLLAKPNAADNELETVLKQVGLNNLLETDEGLNCWMGEGGRQLSGGEQRRLGIARALLHSAPLMLLDEPTEGLDADTEQQILSLLRQHCQHKSLIIVTHRLYGLDHMDRIYVMDGGTIIEQGQHDELLTQQGRYYQFHQRQHQIRLEPEQ</sequence>
<feature type="domain" description="ABC transporter" evidence="18">
    <location>
        <begin position="338"/>
        <end position="572"/>
    </location>
</feature>
<dbReference type="SUPFAM" id="SSF52540">
    <property type="entry name" value="P-loop containing nucleoside triphosphate hydrolases"/>
    <property type="match status" value="1"/>
</dbReference>
<dbReference type="InterPro" id="IPR017871">
    <property type="entry name" value="ABC_transporter-like_CS"/>
</dbReference>